<dbReference type="InterPro" id="IPR006336">
    <property type="entry name" value="GCS2"/>
</dbReference>
<dbReference type="PANTHER" id="PTHR36510">
    <property type="entry name" value="GLUTAMATE--CYSTEINE LIGASE 2-RELATED"/>
    <property type="match status" value="1"/>
</dbReference>
<keyword evidence="6" id="KW-1185">Reference proteome</keyword>
<dbReference type="SUPFAM" id="SSF55931">
    <property type="entry name" value="Glutamine synthetase/guanido kinase"/>
    <property type="match status" value="1"/>
</dbReference>
<protein>
    <recommendedName>
        <fullName evidence="4">Putative glutamate--cysteine ligase 2</fullName>
        <ecNumber evidence="4">6.3.2.2</ecNumber>
    </recommendedName>
    <alternativeName>
        <fullName evidence="4">Gamma-glutamylcysteine synthetase 2</fullName>
        <shortName evidence="4">GCS 2</shortName>
        <shortName evidence="4">Gamma-GCS 2</shortName>
    </alternativeName>
</protein>
<dbReference type="HAMAP" id="MF_01609">
    <property type="entry name" value="Glu_cys_ligase_2"/>
    <property type="match status" value="1"/>
</dbReference>
<keyword evidence="1 4" id="KW-0436">Ligase</keyword>
<comment type="catalytic activity">
    <reaction evidence="4">
        <text>L-cysteine + L-glutamate + ATP = gamma-L-glutamyl-L-cysteine + ADP + phosphate + H(+)</text>
        <dbReference type="Rhea" id="RHEA:13285"/>
        <dbReference type="ChEBI" id="CHEBI:15378"/>
        <dbReference type="ChEBI" id="CHEBI:29985"/>
        <dbReference type="ChEBI" id="CHEBI:30616"/>
        <dbReference type="ChEBI" id="CHEBI:35235"/>
        <dbReference type="ChEBI" id="CHEBI:43474"/>
        <dbReference type="ChEBI" id="CHEBI:58173"/>
        <dbReference type="ChEBI" id="CHEBI:456216"/>
        <dbReference type="EC" id="6.3.2.2"/>
    </reaction>
</comment>
<keyword evidence="2 4" id="KW-0547">Nucleotide-binding</keyword>
<dbReference type="Proteomes" id="UP001157911">
    <property type="component" value="Unassembled WGS sequence"/>
</dbReference>
<comment type="caution">
    <text evidence="5">The sequence shown here is derived from an EMBL/GenBank/DDBJ whole genome shotgun (WGS) entry which is preliminary data.</text>
</comment>
<keyword evidence="3 4" id="KW-0067">ATP-binding</keyword>
<evidence type="ECO:0000313" key="6">
    <source>
        <dbReference type="Proteomes" id="UP001157911"/>
    </source>
</evidence>
<dbReference type="InterPro" id="IPR050141">
    <property type="entry name" value="GCL_type2/YbdK_subfam"/>
</dbReference>
<dbReference type="EMBL" id="FXUB01000001">
    <property type="protein sequence ID" value="SMP07847.1"/>
    <property type="molecule type" value="Genomic_DNA"/>
</dbReference>
<sequence>MKFFSSPPLTVGIELEVQLVDRNTGKLTRKADTIFENVNSPLIHREFLKSMVEFVSPVCEHPHEAVEQIQTISEKCCEVGKEEGFSIAASGTHPFAQPEEVKVTENERYLRLLSEFQEVLRNFLIYGLHVHIGFPDEKSATNAYNAFVKYAPLFLALSASSPFFRGRNTGILSYRSKIFEQLPRAGIPQQFCSYSEFTELIEILKNTKTIESLKDIWWDVRLRPDLGTVEIRICDSVSNFERLKGIANLMVMVGRLFMEETVKPTYHQINLQNRWNAARHGLNGNFIDEGANKKVGTVLLELVAQHSKKFGKLKEGAKILEKLTSVPTVAEEELRIYERTRDFKKVVAHLCFGGNE</sequence>
<dbReference type="EC" id="6.3.2.2" evidence="4"/>
<dbReference type="PANTHER" id="PTHR36510:SF1">
    <property type="entry name" value="GLUTAMATE--CYSTEINE LIGASE 2-RELATED"/>
    <property type="match status" value="1"/>
</dbReference>
<evidence type="ECO:0000256" key="4">
    <source>
        <dbReference type="HAMAP-Rule" id="MF_01609"/>
    </source>
</evidence>
<evidence type="ECO:0000256" key="2">
    <source>
        <dbReference type="ARBA" id="ARBA00022741"/>
    </source>
</evidence>
<dbReference type="Pfam" id="PF04107">
    <property type="entry name" value="GCS2"/>
    <property type="match status" value="1"/>
</dbReference>
<evidence type="ECO:0000256" key="3">
    <source>
        <dbReference type="ARBA" id="ARBA00022840"/>
    </source>
</evidence>
<dbReference type="GO" id="GO:0016874">
    <property type="term" value="F:ligase activity"/>
    <property type="evidence" value="ECO:0007669"/>
    <property type="project" value="UniProtKB-KW"/>
</dbReference>
<dbReference type="InterPro" id="IPR011793">
    <property type="entry name" value="YbdK"/>
</dbReference>
<accession>A0ABY1NEQ3</accession>
<dbReference type="RefSeq" id="WP_283400021.1">
    <property type="nucleotide sequence ID" value="NZ_FXUB01000001.1"/>
</dbReference>
<dbReference type="NCBIfam" id="TIGR02050">
    <property type="entry name" value="gshA_cyan_rel"/>
    <property type="match status" value="1"/>
</dbReference>
<gene>
    <name evidence="5" type="ORF">SAMN06265339_0517</name>
</gene>
<proteinExistence type="inferred from homology"/>
<comment type="function">
    <text evidence="4">ATP-dependent carboxylate-amine ligase which exhibits weak glutamate--cysteine ligase activity.</text>
</comment>
<evidence type="ECO:0000313" key="5">
    <source>
        <dbReference type="EMBL" id="SMP07847.1"/>
    </source>
</evidence>
<reference evidence="5 6" key="1">
    <citation type="submission" date="2017-05" db="EMBL/GenBank/DDBJ databases">
        <authorList>
            <person name="Varghese N."/>
            <person name="Submissions S."/>
        </authorList>
    </citation>
    <scope>NUCLEOTIDE SEQUENCE [LARGE SCALE GENOMIC DNA]</scope>
    <source>
        <strain evidence="5 6">DSM 15522</strain>
    </source>
</reference>
<comment type="similarity">
    <text evidence="4">Belongs to the glutamate--cysteine ligase type 2 family. YbdK subfamily.</text>
</comment>
<dbReference type="Gene3D" id="3.30.590.20">
    <property type="match status" value="1"/>
</dbReference>
<organism evidence="5 6">
    <name type="scientific">Desulfurobacterium pacificum</name>
    <dbReference type="NCBI Taxonomy" id="240166"/>
    <lineage>
        <taxon>Bacteria</taxon>
        <taxon>Pseudomonadati</taxon>
        <taxon>Aquificota</taxon>
        <taxon>Aquificia</taxon>
        <taxon>Desulfurobacteriales</taxon>
        <taxon>Desulfurobacteriaceae</taxon>
        <taxon>Desulfurobacterium</taxon>
    </lineage>
</organism>
<evidence type="ECO:0000256" key="1">
    <source>
        <dbReference type="ARBA" id="ARBA00022598"/>
    </source>
</evidence>
<dbReference type="InterPro" id="IPR014746">
    <property type="entry name" value="Gln_synth/guanido_kin_cat_dom"/>
</dbReference>
<name>A0ABY1NEQ3_9BACT</name>